<dbReference type="KEGG" id="drg:H9K76_13470"/>
<dbReference type="Pfam" id="PF18203">
    <property type="entry name" value="IPTL-CTERM"/>
    <property type="match status" value="1"/>
</dbReference>
<dbReference type="Proteomes" id="UP000515811">
    <property type="component" value="Chromosome"/>
</dbReference>
<dbReference type="EMBL" id="CP060714">
    <property type="protein sequence ID" value="QNN55643.1"/>
    <property type="molecule type" value="Genomic_DNA"/>
</dbReference>
<reference evidence="3 4" key="1">
    <citation type="submission" date="2020-08" db="EMBL/GenBank/DDBJ databases">
        <title>Genome sequence of Diaphorobacter ruginosibacter DSM 27467T.</title>
        <authorList>
            <person name="Hyun D.-W."/>
            <person name="Bae J.-W."/>
        </authorList>
    </citation>
    <scope>NUCLEOTIDE SEQUENCE [LARGE SCALE GENOMIC DNA]</scope>
    <source>
        <strain evidence="3 4">DSM 27467</strain>
    </source>
</reference>
<dbReference type="AlphaFoldDB" id="A0A7G9RJ68"/>
<gene>
    <name evidence="3" type="ORF">H9K76_13470</name>
</gene>
<organism evidence="3 4">
    <name type="scientific">Diaphorobacter ruginosibacter</name>
    <dbReference type="NCBI Taxonomy" id="1715720"/>
    <lineage>
        <taxon>Bacteria</taxon>
        <taxon>Pseudomonadati</taxon>
        <taxon>Pseudomonadota</taxon>
        <taxon>Betaproteobacteria</taxon>
        <taxon>Burkholderiales</taxon>
        <taxon>Comamonadaceae</taxon>
        <taxon>Diaphorobacter</taxon>
    </lineage>
</organism>
<evidence type="ECO:0000313" key="3">
    <source>
        <dbReference type="EMBL" id="QNN55643.1"/>
    </source>
</evidence>
<sequence length="103" mass="10627">MIVTASGVARQQRLLQKAVADVCTLDAGTVTFGAEGTCTITATQDGNANYAPAQAQSYDITVTAAAVVTQPTPVPSLSQLTLMLLSAAMAGLAAISFRRKRLN</sequence>
<feature type="domain" description="IPTL-CTERM protein sorting" evidence="2">
    <location>
        <begin position="72"/>
        <end position="99"/>
    </location>
</feature>
<evidence type="ECO:0000256" key="1">
    <source>
        <dbReference type="SAM" id="Phobius"/>
    </source>
</evidence>
<dbReference type="RefSeq" id="WP_187595916.1">
    <property type="nucleotide sequence ID" value="NZ_CP060714.1"/>
</dbReference>
<keyword evidence="4" id="KW-1185">Reference proteome</keyword>
<protein>
    <submittedName>
        <fullName evidence="3">IPTL-CTERM sorting domain-containing protein</fullName>
    </submittedName>
</protein>
<keyword evidence="1" id="KW-1133">Transmembrane helix</keyword>
<evidence type="ECO:0000259" key="2">
    <source>
        <dbReference type="Pfam" id="PF18203"/>
    </source>
</evidence>
<dbReference type="NCBIfam" id="TIGR04174">
    <property type="entry name" value="IPTL_CTERM"/>
    <property type="match status" value="1"/>
</dbReference>
<name>A0A7G9RJ68_9BURK</name>
<keyword evidence="1" id="KW-0472">Membrane</keyword>
<keyword evidence="1" id="KW-0812">Transmembrane</keyword>
<feature type="transmembrane region" description="Helical" evidence="1">
    <location>
        <begin position="77"/>
        <end position="97"/>
    </location>
</feature>
<accession>A0A7G9RJ68</accession>
<proteinExistence type="predicted"/>
<dbReference type="InterPro" id="IPR026442">
    <property type="entry name" value="IPTL_CTERM"/>
</dbReference>
<evidence type="ECO:0000313" key="4">
    <source>
        <dbReference type="Proteomes" id="UP000515811"/>
    </source>
</evidence>